<dbReference type="Pfam" id="PF00168">
    <property type="entry name" value="C2"/>
    <property type="match status" value="3"/>
</dbReference>
<evidence type="ECO:0000256" key="3">
    <source>
        <dbReference type="ARBA" id="ARBA00023055"/>
    </source>
</evidence>
<evidence type="ECO:0000256" key="4">
    <source>
        <dbReference type="ARBA" id="ARBA00023121"/>
    </source>
</evidence>
<evidence type="ECO:0000313" key="8">
    <source>
        <dbReference type="EMBL" id="WKA03803.1"/>
    </source>
</evidence>
<evidence type="ECO:0008006" key="10">
    <source>
        <dbReference type="Google" id="ProtNLM"/>
    </source>
</evidence>
<dbReference type="PANTHER" id="PTHR47264">
    <property type="entry name" value="OS01G0128800 PROTEIN"/>
    <property type="match status" value="1"/>
</dbReference>
<comment type="subcellular location">
    <subcellularLocation>
        <location evidence="1">Membrane</location>
    </subcellularLocation>
</comment>
<dbReference type="CDD" id="cd00030">
    <property type="entry name" value="C2"/>
    <property type="match status" value="1"/>
</dbReference>
<evidence type="ECO:0000313" key="9">
    <source>
        <dbReference type="Proteomes" id="UP001227230"/>
    </source>
</evidence>
<gene>
    <name evidence="8" type="ORF">VitviT2T_021891</name>
</gene>
<evidence type="ECO:0000256" key="5">
    <source>
        <dbReference type="ARBA" id="ARBA00023136"/>
    </source>
</evidence>
<evidence type="ECO:0000259" key="6">
    <source>
        <dbReference type="PROSITE" id="PS50004"/>
    </source>
</evidence>
<dbReference type="Gene3D" id="2.60.40.150">
    <property type="entry name" value="C2 domain"/>
    <property type="match status" value="2"/>
</dbReference>
<keyword evidence="4" id="KW-0446">Lipid-binding</keyword>
<sequence>MMNKSPFSFTIPFLLFVWAIEKWVLPLSNWVPLLAAVWATIQYGRYQQMSLVEDVNKKWKQVVLSTSPMTPLEHCEWLKKLLIEVWPNYMNPKFSKRFAAIVEKRVKHRKSRLIERVELKEFSLGSCPPNLGLNGTHWSTSGDQKIMHISFDWNTNEVSILLLAKLAKPLVGTARIVINSLHIKGDLVLMPVLNGKVIFYAFETTPEVRIGVAFGRGGKQTLSATELPGVSSWLVKLFTDTLDKTMVEPRRQCYSLPSVNLRKKAVGGILFVTVTSASILTGSNMKGSSSGRQGSSLMDATLEENNENKVLQTFIEVELGELTRRTYASPGSSPRWDTTFNMVLHGDTGNLKFHLYKSSPICVKYDFLTSSEIKLKYVDDDSTIFWAVGHGSSVLVKHAERIGEEVEMVVPFEGFNFGELRVKLVLKEWQFSDGSCKSNNSMCIASRQSLIGSPNFQSRTGRKVTITVMEGKDLSEKDKFGKCDSYVKLQYGRVLYRTSMIPHVLNPVWGQKFEFDELEGGEYLKLRCYCEYNFGDDNIGSARVNLEGLIEGSTRDVWIPLEEVESGELRLQIAVRNDDSQVSMVGTENGSIKLVIIEGKDLIAADIRGTSNPYVKVLYGKLKKKTKVIYKTLNPYWNQAFEFPDNSSPLVLHVKDHNALLPTLSIGNCVVEYQGLMPNQTADKWIPLQGVKRGEIHIQITRVPELQKKSSLDPKNSSSKGNQIYSQIRQTMAKVRASISDGDVEGVSLALSEIKSLEEVQDEYILQLEIENMLLQNKTGELSQEMFASSQAPSNN</sequence>
<feature type="domain" description="SMP-LTD" evidence="7">
    <location>
        <begin position="71"/>
        <end position="257"/>
    </location>
</feature>
<protein>
    <recommendedName>
        <fullName evidence="10">Synaptotagmin-5</fullName>
    </recommendedName>
</protein>
<keyword evidence="3" id="KW-0445">Lipid transport</keyword>
<keyword evidence="5" id="KW-0472">Membrane</keyword>
<dbReference type="InterPro" id="IPR035892">
    <property type="entry name" value="C2_domain_sf"/>
</dbReference>
<feature type="domain" description="C2" evidence="6">
    <location>
        <begin position="445"/>
        <end position="559"/>
    </location>
</feature>
<evidence type="ECO:0000256" key="2">
    <source>
        <dbReference type="ARBA" id="ARBA00022448"/>
    </source>
</evidence>
<dbReference type="InterPro" id="IPR000008">
    <property type="entry name" value="C2_dom"/>
</dbReference>
<dbReference type="Proteomes" id="UP001227230">
    <property type="component" value="Chromosome 14"/>
</dbReference>
<keyword evidence="2" id="KW-0813">Transport</keyword>
<dbReference type="SUPFAM" id="SSF49562">
    <property type="entry name" value="C2 domain (Calcium/lipid-binding domain, CaLB)"/>
    <property type="match status" value="3"/>
</dbReference>
<name>A0ABY9D8B9_VITVI</name>
<dbReference type="PROSITE" id="PS51847">
    <property type="entry name" value="SMP"/>
    <property type="match status" value="1"/>
</dbReference>
<proteinExistence type="predicted"/>
<reference evidence="8 9" key="1">
    <citation type="journal article" date="2023" name="Hortic Res">
        <title>The complete reference genome for grapevine (Vitis vinifera L.) genetics and breeding.</title>
        <authorList>
            <person name="Shi X."/>
            <person name="Cao S."/>
            <person name="Wang X."/>
            <person name="Huang S."/>
            <person name="Wang Y."/>
            <person name="Liu Z."/>
            <person name="Liu W."/>
            <person name="Leng X."/>
            <person name="Peng Y."/>
            <person name="Wang N."/>
            <person name="Wang Y."/>
            <person name="Ma Z."/>
            <person name="Xu X."/>
            <person name="Zhang F."/>
            <person name="Xue H."/>
            <person name="Zhong H."/>
            <person name="Wang Y."/>
            <person name="Zhang K."/>
            <person name="Velt A."/>
            <person name="Avia K."/>
            <person name="Holtgrawe D."/>
            <person name="Grimplet J."/>
            <person name="Matus J.T."/>
            <person name="Ware D."/>
            <person name="Wu X."/>
            <person name="Wang H."/>
            <person name="Liu C."/>
            <person name="Fang Y."/>
            <person name="Rustenholz C."/>
            <person name="Cheng Z."/>
            <person name="Xiao H."/>
            <person name="Zhou Y."/>
        </authorList>
    </citation>
    <scope>NUCLEOTIDE SEQUENCE [LARGE SCALE GENOMIC DNA]</scope>
    <source>
        <strain evidence="9">cv. Pinot noir / PN40024</strain>
        <tissue evidence="8">Leaf</tissue>
    </source>
</reference>
<dbReference type="CDD" id="cd21669">
    <property type="entry name" value="SMP_SF"/>
    <property type="match status" value="1"/>
</dbReference>
<dbReference type="InterPro" id="IPR031468">
    <property type="entry name" value="SMP_LBD"/>
</dbReference>
<dbReference type="PANTHER" id="PTHR47264:SF3">
    <property type="entry name" value="SYNAPTOTAGMIN-5 ISOFORM X1"/>
    <property type="match status" value="1"/>
</dbReference>
<accession>A0ABY9D8B9</accession>
<dbReference type="PROSITE" id="PS50004">
    <property type="entry name" value="C2"/>
    <property type="match status" value="2"/>
</dbReference>
<dbReference type="SMART" id="SM00239">
    <property type="entry name" value="C2"/>
    <property type="match status" value="3"/>
</dbReference>
<evidence type="ECO:0000259" key="7">
    <source>
        <dbReference type="PROSITE" id="PS51847"/>
    </source>
</evidence>
<dbReference type="EMBL" id="CP126661">
    <property type="protein sequence ID" value="WKA03803.1"/>
    <property type="molecule type" value="Genomic_DNA"/>
</dbReference>
<evidence type="ECO:0000256" key="1">
    <source>
        <dbReference type="ARBA" id="ARBA00004370"/>
    </source>
</evidence>
<feature type="domain" description="C2" evidence="6">
    <location>
        <begin position="567"/>
        <end position="686"/>
    </location>
</feature>
<keyword evidence="9" id="KW-1185">Reference proteome</keyword>
<organism evidence="8 9">
    <name type="scientific">Vitis vinifera</name>
    <name type="common">Grape</name>
    <dbReference type="NCBI Taxonomy" id="29760"/>
    <lineage>
        <taxon>Eukaryota</taxon>
        <taxon>Viridiplantae</taxon>
        <taxon>Streptophyta</taxon>
        <taxon>Embryophyta</taxon>
        <taxon>Tracheophyta</taxon>
        <taxon>Spermatophyta</taxon>
        <taxon>Magnoliopsida</taxon>
        <taxon>eudicotyledons</taxon>
        <taxon>Gunneridae</taxon>
        <taxon>Pentapetalae</taxon>
        <taxon>rosids</taxon>
        <taxon>Vitales</taxon>
        <taxon>Vitaceae</taxon>
        <taxon>Viteae</taxon>
        <taxon>Vitis</taxon>
    </lineage>
</organism>